<evidence type="ECO:0000256" key="1">
    <source>
        <dbReference type="SAM" id="MobiDB-lite"/>
    </source>
</evidence>
<evidence type="ECO:0000313" key="2">
    <source>
        <dbReference type="EMBL" id="KAK4716310.1"/>
    </source>
</evidence>
<accession>A0AAV9KUM3</accession>
<reference evidence="2 3" key="1">
    <citation type="submission" date="2023-10" db="EMBL/GenBank/DDBJ databases">
        <title>Genome-Wide Identification Analysis in wild type Solanum Pinnatisectum Reveals Some Genes Defensing Phytophthora Infestans.</title>
        <authorList>
            <person name="Sun C."/>
        </authorList>
    </citation>
    <scope>NUCLEOTIDE SEQUENCE [LARGE SCALE GENOMIC DNA]</scope>
    <source>
        <strain evidence="2">LQN</strain>
        <tissue evidence="2">Leaf</tissue>
    </source>
</reference>
<keyword evidence="3" id="KW-1185">Reference proteome</keyword>
<dbReference type="Proteomes" id="UP001311915">
    <property type="component" value="Unassembled WGS sequence"/>
</dbReference>
<feature type="compositionally biased region" description="Pro residues" evidence="1">
    <location>
        <begin position="12"/>
        <end position="35"/>
    </location>
</feature>
<comment type="caution">
    <text evidence="2">The sequence shown here is derived from an EMBL/GenBank/DDBJ whole genome shotgun (WGS) entry which is preliminary data.</text>
</comment>
<dbReference type="PANTHER" id="PTHR33180:SF31">
    <property type="entry name" value="POLYPROTEIN PROTEIN"/>
    <property type="match status" value="1"/>
</dbReference>
<dbReference type="AlphaFoldDB" id="A0AAV9KUM3"/>
<name>A0AAV9KUM3_9SOLN</name>
<gene>
    <name evidence="2" type="ORF">R3W88_014648</name>
</gene>
<dbReference type="EMBL" id="JAWPEI010000009">
    <property type="protein sequence ID" value="KAK4716310.1"/>
    <property type="molecule type" value="Genomic_DNA"/>
</dbReference>
<feature type="region of interest" description="Disordered" evidence="1">
    <location>
        <begin position="1"/>
        <end position="35"/>
    </location>
</feature>
<proteinExistence type="predicted"/>
<dbReference type="PANTHER" id="PTHR33180">
    <property type="entry name" value="PHOTOSYSTEM II CP43 REACTION CENTER PROTEIN"/>
    <property type="match status" value="1"/>
</dbReference>
<evidence type="ECO:0000313" key="3">
    <source>
        <dbReference type="Proteomes" id="UP001311915"/>
    </source>
</evidence>
<organism evidence="2 3">
    <name type="scientific">Solanum pinnatisectum</name>
    <name type="common">tansyleaf nightshade</name>
    <dbReference type="NCBI Taxonomy" id="50273"/>
    <lineage>
        <taxon>Eukaryota</taxon>
        <taxon>Viridiplantae</taxon>
        <taxon>Streptophyta</taxon>
        <taxon>Embryophyta</taxon>
        <taxon>Tracheophyta</taxon>
        <taxon>Spermatophyta</taxon>
        <taxon>Magnoliopsida</taxon>
        <taxon>eudicotyledons</taxon>
        <taxon>Gunneridae</taxon>
        <taxon>Pentapetalae</taxon>
        <taxon>asterids</taxon>
        <taxon>lamiids</taxon>
        <taxon>Solanales</taxon>
        <taxon>Solanaceae</taxon>
        <taxon>Solanoideae</taxon>
        <taxon>Solaneae</taxon>
        <taxon>Solanum</taxon>
    </lineage>
</organism>
<sequence length="123" mass="14192">MHDPSRIRVPQTTPPPPVPNQTVVPVPPVQGPPPRSLNKLKVEILRTIIEKKRLSTDGVVDRYPEIWSSPKFHNFQLFNKPWGPYIPNWVRELYTTYGALVPQGKRKTDTFQPVEYVVIQGRK</sequence>
<protein>
    <submittedName>
        <fullName evidence="2">Uncharacterized protein</fullName>
    </submittedName>
</protein>